<dbReference type="Pfam" id="PF04235">
    <property type="entry name" value="DUF418"/>
    <property type="match status" value="1"/>
</dbReference>
<dbReference type="AlphaFoldDB" id="A0A4Q2UEB7"/>
<keyword evidence="1" id="KW-1133">Transmembrane helix</keyword>
<feature type="transmembrane region" description="Helical" evidence="1">
    <location>
        <begin position="103"/>
        <end position="124"/>
    </location>
</feature>
<dbReference type="InterPro" id="IPR007349">
    <property type="entry name" value="DUF418"/>
</dbReference>
<keyword evidence="1" id="KW-0812">Transmembrane</keyword>
<gene>
    <name evidence="3" type="ORF">EQG79_28950</name>
</gene>
<dbReference type="PANTHER" id="PTHR30590:SF2">
    <property type="entry name" value="INNER MEMBRANE PROTEIN"/>
    <property type="match status" value="1"/>
</dbReference>
<comment type="caution">
    <text evidence="3">The sequence shown here is derived from an EMBL/GenBank/DDBJ whole genome shotgun (WGS) entry which is preliminary data.</text>
</comment>
<proteinExistence type="predicted"/>
<accession>A0A4Q2UEB7</accession>
<reference evidence="3 4" key="1">
    <citation type="submission" date="2019-01" db="EMBL/GenBank/DDBJ databases">
        <title>Spirosoma flava sp. nov., a propanil-degrading bacterium isolated from herbicide-contaminated soil.</title>
        <authorList>
            <person name="Zhang L."/>
            <person name="Jiang J.-D."/>
        </authorList>
    </citation>
    <scope>NUCLEOTIDE SEQUENCE [LARGE SCALE GENOMIC DNA]</scope>
    <source>
        <strain evidence="3 4">TY50</strain>
    </source>
</reference>
<dbReference type="Proteomes" id="UP000290407">
    <property type="component" value="Unassembled WGS sequence"/>
</dbReference>
<dbReference type="InterPro" id="IPR052529">
    <property type="entry name" value="Bact_Transport_Assoc"/>
</dbReference>
<dbReference type="EMBL" id="SBLB01000013">
    <property type="protein sequence ID" value="RYC66622.1"/>
    <property type="molecule type" value="Genomic_DNA"/>
</dbReference>
<feature type="transmembrane region" description="Helical" evidence="1">
    <location>
        <begin position="72"/>
        <end position="91"/>
    </location>
</feature>
<dbReference type="RefSeq" id="WP_129606472.1">
    <property type="nucleotide sequence ID" value="NZ_SBLB01000013.1"/>
</dbReference>
<feature type="transmembrane region" description="Helical" evidence="1">
    <location>
        <begin position="350"/>
        <end position="372"/>
    </location>
</feature>
<keyword evidence="1" id="KW-0472">Membrane</keyword>
<feature type="transmembrane region" description="Helical" evidence="1">
    <location>
        <begin position="217"/>
        <end position="239"/>
    </location>
</feature>
<feature type="domain" description="DUF418" evidence="2">
    <location>
        <begin position="232"/>
        <end position="394"/>
    </location>
</feature>
<feature type="transmembrane region" description="Helical" evidence="1">
    <location>
        <begin position="130"/>
        <end position="148"/>
    </location>
</feature>
<feature type="transmembrane region" description="Helical" evidence="1">
    <location>
        <begin position="251"/>
        <end position="269"/>
    </location>
</feature>
<feature type="transmembrane region" description="Helical" evidence="1">
    <location>
        <begin position="20"/>
        <end position="38"/>
    </location>
</feature>
<name>A0A4Q2UEB7_9BACT</name>
<organism evidence="3 4">
    <name type="scientific">Spirosoma sordidisoli</name>
    <dbReference type="NCBI Taxonomy" id="2502893"/>
    <lineage>
        <taxon>Bacteria</taxon>
        <taxon>Pseudomonadati</taxon>
        <taxon>Bacteroidota</taxon>
        <taxon>Cytophagia</taxon>
        <taxon>Cytophagales</taxon>
        <taxon>Cytophagaceae</taxon>
        <taxon>Spirosoma</taxon>
    </lineage>
</organism>
<feature type="transmembrane region" description="Helical" evidence="1">
    <location>
        <begin position="155"/>
        <end position="174"/>
    </location>
</feature>
<evidence type="ECO:0000259" key="2">
    <source>
        <dbReference type="Pfam" id="PF04235"/>
    </source>
</evidence>
<evidence type="ECO:0000256" key="1">
    <source>
        <dbReference type="SAM" id="Phobius"/>
    </source>
</evidence>
<dbReference type="PANTHER" id="PTHR30590">
    <property type="entry name" value="INNER MEMBRANE PROTEIN"/>
    <property type="match status" value="1"/>
</dbReference>
<evidence type="ECO:0000313" key="3">
    <source>
        <dbReference type="EMBL" id="RYC66622.1"/>
    </source>
</evidence>
<feature type="transmembrane region" description="Helical" evidence="1">
    <location>
        <begin position="318"/>
        <end position="344"/>
    </location>
</feature>
<feature type="transmembrane region" description="Helical" evidence="1">
    <location>
        <begin position="281"/>
        <end position="306"/>
    </location>
</feature>
<sequence>MLSEAPPQTKSQSRIERIDALRGLALLGIILANIGSFTDYDALPPAQRQALGSTFLSEMLNMLNNVLIETKFLTIFSILFGVGFSVMLTNAQTRGSAGRADNFRAYFLWRMTVLLLIGCVHTWLLWWGDILRNYALVGMLLVLTVNWSDKWVLRVGLFCAVFLTGTVFILNAALSLQQYPYDIAQVYQVFRTGTYWDVVGANWTIDPLHNFVQDSPITFATVTGRVLLGVWLGRIGYFRHPDRFRQLTNRWLGWGFSVGVLASVAFWALRHGVLNLDSPWLVWVPFALAGGMLLHALAYVALFMRLYERVRSQQWLRLFIPIGCMSLSNYLLQSVFGVALFYGWPHGPQLMGQVNAVSGTVIALGIYALQVLMSQWWLHRHGQGPVEGLWRWLAPARV</sequence>
<evidence type="ECO:0000313" key="4">
    <source>
        <dbReference type="Proteomes" id="UP000290407"/>
    </source>
</evidence>
<protein>
    <submittedName>
        <fullName evidence="3">DUF418 domain-containing protein</fullName>
    </submittedName>
</protein>
<keyword evidence="4" id="KW-1185">Reference proteome</keyword>